<sequence length="996" mass="115589">MKLGPDGKCITSTDEIQRQLEEGMFLCRNWPFPFDAVEDDELLLELGNTKPRVGVEYTRRYNVDTTFNVMKAAIMRTERVKSKSRLTFKDLGPLLNMPVEIFLEVIEHLHPLDLYHLSKTCNAMNDFIQRHSALWLTVWRSHSVPPPPPSFSFPRWAEFLFGPAICDVCQNYVALPDFVHLKRYCTTCMLFWCQWEELQDPVLRSLVPASKRRLGWVLQRPNPTLERCGREMQRVQAMAERLDRIRELLDYDEDGAEDAFIDFITTAKEETDSVIRHAEDCQRWAYNLFEELEEDVSEKQFNMLRRLQRRLLASSEGFKPLDVDGFQHELHVLWFNYSLRDLKRRSFNRCVPHLIATARSRRESRLLSEHKQLRERRRVSLELAYNDHLQTNVTPSLWRTYPPVEVFWFMDVCRRLIYDDGHEEVTQKKGREVVLDMERAGVFGEWYGIVRKEIGGTIPPIATMVEDSLYDDDEDGDENGDESGDGDGDGKMMNLVTSVFSCMACWQHYRSYDFNQTGTVMFGWDGVKDHVHCVHARVSYVEQARRLLSDESETHSTSPSSESSSSELASSPSPSPTSTSTPTPTSQPNIKIPTRITYNQTAADVVKMLLKRLDLSEEETTVDELDRLDGRFMFEKQWECVLPHTEGREVLTWRECVMTILRFKQKYPDADLDVNVGWTILPPAQMVFVKSQERENPDSRIADKAWSCAYCGGFFNNLASRGVVLHHLQIQHNIDQPNLETDIIYLPREERTPRQPILLAPLHPFDYNATWTTVIPPRGKTEDVLRKYYIGNSMIEQIYPLVSSTHPKFTGQKWVGWVPRDISTRRRTNQIRRDVVSSLVYWMEVQQGLPRRSDPSHRLEFDPLDYDDSFQECLVKWNPRSSFGLEVNWSVLWRRLVWRVWRCGDGDEARLERYWKRVMNQPGWCLSEGQVGELVEALMVDHSSSSSFGGVEEGLVAWGLIEWVVSWFVGLSYGMALYLGGVAGGAFGMWFVLAYM</sequence>
<evidence type="ECO:0000313" key="2">
    <source>
        <dbReference type="Proteomes" id="UP000308600"/>
    </source>
</evidence>
<dbReference type="EMBL" id="ML208389">
    <property type="protein sequence ID" value="TFK66973.1"/>
    <property type="molecule type" value="Genomic_DNA"/>
</dbReference>
<keyword evidence="2" id="KW-1185">Reference proteome</keyword>
<dbReference type="Proteomes" id="UP000308600">
    <property type="component" value="Unassembled WGS sequence"/>
</dbReference>
<reference evidence="1 2" key="1">
    <citation type="journal article" date="2019" name="Nat. Ecol. Evol.">
        <title>Megaphylogeny resolves global patterns of mushroom evolution.</title>
        <authorList>
            <person name="Varga T."/>
            <person name="Krizsan K."/>
            <person name="Foldi C."/>
            <person name="Dima B."/>
            <person name="Sanchez-Garcia M."/>
            <person name="Sanchez-Ramirez S."/>
            <person name="Szollosi G.J."/>
            <person name="Szarkandi J.G."/>
            <person name="Papp V."/>
            <person name="Albert L."/>
            <person name="Andreopoulos W."/>
            <person name="Angelini C."/>
            <person name="Antonin V."/>
            <person name="Barry K.W."/>
            <person name="Bougher N.L."/>
            <person name="Buchanan P."/>
            <person name="Buyck B."/>
            <person name="Bense V."/>
            <person name="Catcheside P."/>
            <person name="Chovatia M."/>
            <person name="Cooper J."/>
            <person name="Damon W."/>
            <person name="Desjardin D."/>
            <person name="Finy P."/>
            <person name="Geml J."/>
            <person name="Haridas S."/>
            <person name="Hughes K."/>
            <person name="Justo A."/>
            <person name="Karasinski D."/>
            <person name="Kautmanova I."/>
            <person name="Kiss B."/>
            <person name="Kocsube S."/>
            <person name="Kotiranta H."/>
            <person name="LaButti K.M."/>
            <person name="Lechner B.E."/>
            <person name="Liimatainen K."/>
            <person name="Lipzen A."/>
            <person name="Lukacs Z."/>
            <person name="Mihaltcheva S."/>
            <person name="Morgado L.N."/>
            <person name="Niskanen T."/>
            <person name="Noordeloos M.E."/>
            <person name="Ohm R.A."/>
            <person name="Ortiz-Santana B."/>
            <person name="Ovrebo C."/>
            <person name="Racz N."/>
            <person name="Riley R."/>
            <person name="Savchenko A."/>
            <person name="Shiryaev A."/>
            <person name="Soop K."/>
            <person name="Spirin V."/>
            <person name="Szebenyi C."/>
            <person name="Tomsovsky M."/>
            <person name="Tulloss R.E."/>
            <person name="Uehling J."/>
            <person name="Grigoriev I.V."/>
            <person name="Vagvolgyi C."/>
            <person name="Papp T."/>
            <person name="Martin F.M."/>
            <person name="Miettinen O."/>
            <person name="Hibbett D.S."/>
            <person name="Nagy L.G."/>
        </authorList>
    </citation>
    <scope>NUCLEOTIDE SEQUENCE [LARGE SCALE GENOMIC DNA]</scope>
    <source>
        <strain evidence="1 2">NL-1719</strain>
    </source>
</reference>
<organism evidence="1 2">
    <name type="scientific">Pluteus cervinus</name>
    <dbReference type="NCBI Taxonomy" id="181527"/>
    <lineage>
        <taxon>Eukaryota</taxon>
        <taxon>Fungi</taxon>
        <taxon>Dikarya</taxon>
        <taxon>Basidiomycota</taxon>
        <taxon>Agaricomycotina</taxon>
        <taxon>Agaricomycetes</taxon>
        <taxon>Agaricomycetidae</taxon>
        <taxon>Agaricales</taxon>
        <taxon>Pluteineae</taxon>
        <taxon>Pluteaceae</taxon>
        <taxon>Pluteus</taxon>
    </lineage>
</organism>
<proteinExistence type="predicted"/>
<name>A0ACD3AMP4_9AGAR</name>
<protein>
    <submittedName>
        <fullName evidence="1">Uncharacterized protein</fullName>
    </submittedName>
</protein>
<gene>
    <name evidence="1" type="ORF">BDN72DRAFT_843602</name>
</gene>
<evidence type="ECO:0000313" key="1">
    <source>
        <dbReference type="EMBL" id="TFK66973.1"/>
    </source>
</evidence>
<accession>A0ACD3AMP4</accession>